<feature type="compositionally biased region" description="Basic and acidic residues" evidence="3">
    <location>
        <begin position="245"/>
        <end position="254"/>
    </location>
</feature>
<dbReference type="PROSITE" id="PS50102">
    <property type="entry name" value="RRM"/>
    <property type="match status" value="1"/>
</dbReference>
<dbReference type="InterPro" id="IPR012677">
    <property type="entry name" value="Nucleotide-bd_a/b_plait_sf"/>
</dbReference>
<feature type="region of interest" description="Disordered" evidence="3">
    <location>
        <begin position="216"/>
        <end position="254"/>
    </location>
</feature>
<evidence type="ECO:0000313" key="5">
    <source>
        <dbReference type="EMBL" id="KZT69958.1"/>
    </source>
</evidence>
<gene>
    <name evidence="5" type="ORF">DAEQUDRAFT_233516</name>
</gene>
<dbReference type="Pfam" id="PF13865">
    <property type="entry name" value="FoP_duplication"/>
    <property type="match status" value="1"/>
</dbReference>
<feature type="domain" description="RRM" evidence="4">
    <location>
        <begin position="54"/>
        <end position="143"/>
    </location>
</feature>
<protein>
    <recommendedName>
        <fullName evidence="4">RRM domain-containing protein</fullName>
    </recommendedName>
</protein>
<dbReference type="GO" id="GO:0005634">
    <property type="term" value="C:nucleus"/>
    <property type="evidence" value="ECO:0007669"/>
    <property type="project" value="TreeGrafter"/>
</dbReference>
<accession>A0A165QUT5</accession>
<feature type="region of interest" description="Disordered" evidence="3">
    <location>
        <begin position="168"/>
        <end position="199"/>
    </location>
</feature>
<reference evidence="5 6" key="1">
    <citation type="journal article" date="2016" name="Mol. Biol. Evol.">
        <title>Comparative Genomics of Early-Diverging Mushroom-Forming Fungi Provides Insights into the Origins of Lignocellulose Decay Capabilities.</title>
        <authorList>
            <person name="Nagy L.G."/>
            <person name="Riley R."/>
            <person name="Tritt A."/>
            <person name="Adam C."/>
            <person name="Daum C."/>
            <person name="Floudas D."/>
            <person name="Sun H."/>
            <person name="Yadav J.S."/>
            <person name="Pangilinan J."/>
            <person name="Larsson K.H."/>
            <person name="Matsuura K."/>
            <person name="Barry K."/>
            <person name="Labutti K."/>
            <person name="Kuo R."/>
            <person name="Ohm R.A."/>
            <person name="Bhattacharya S.S."/>
            <person name="Shirouzu T."/>
            <person name="Yoshinaga Y."/>
            <person name="Martin F.M."/>
            <person name="Grigoriev I.V."/>
            <person name="Hibbett D.S."/>
        </authorList>
    </citation>
    <scope>NUCLEOTIDE SEQUENCE [LARGE SCALE GENOMIC DNA]</scope>
    <source>
        <strain evidence="5 6">L-15889</strain>
    </source>
</reference>
<dbReference type="PANTHER" id="PTHR19965:SF35">
    <property type="entry name" value="RNA ANNEALING PROTEIN YRA1"/>
    <property type="match status" value="1"/>
</dbReference>
<organism evidence="5 6">
    <name type="scientific">Daedalea quercina L-15889</name>
    <dbReference type="NCBI Taxonomy" id="1314783"/>
    <lineage>
        <taxon>Eukaryota</taxon>
        <taxon>Fungi</taxon>
        <taxon>Dikarya</taxon>
        <taxon>Basidiomycota</taxon>
        <taxon>Agaricomycotina</taxon>
        <taxon>Agaricomycetes</taxon>
        <taxon>Polyporales</taxon>
        <taxon>Fomitopsis</taxon>
    </lineage>
</organism>
<dbReference type="STRING" id="1314783.A0A165QUT5"/>
<dbReference type="InterPro" id="IPR051229">
    <property type="entry name" value="ALYREF_mRNA_export"/>
</dbReference>
<proteinExistence type="predicted"/>
<evidence type="ECO:0000256" key="2">
    <source>
        <dbReference type="PROSITE-ProRule" id="PRU00176"/>
    </source>
</evidence>
<dbReference type="InterPro" id="IPR025715">
    <property type="entry name" value="FoP_C"/>
</dbReference>
<dbReference type="Gene3D" id="3.30.70.330">
    <property type="match status" value="1"/>
</dbReference>
<dbReference type="EMBL" id="KV429054">
    <property type="protein sequence ID" value="KZT69958.1"/>
    <property type="molecule type" value="Genomic_DNA"/>
</dbReference>
<dbReference type="SMART" id="SM00360">
    <property type="entry name" value="RRM"/>
    <property type="match status" value="1"/>
</dbReference>
<dbReference type="Pfam" id="PF00076">
    <property type="entry name" value="RRM_1"/>
    <property type="match status" value="1"/>
</dbReference>
<dbReference type="InterPro" id="IPR000504">
    <property type="entry name" value="RRM_dom"/>
</dbReference>
<dbReference type="InterPro" id="IPR035979">
    <property type="entry name" value="RBD_domain_sf"/>
</dbReference>
<dbReference type="SMART" id="SM01218">
    <property type="entry name" value="FoP_duplication"/>
    <property type="match status" value="1"/>
</dbReference>
<evidence type="ECO:0000313" key="6">
    <source>
        <dbReference type="Proteomes" id="UP000076727"/>
    </source>
</evidence>
<feature type="compositionally biased region" description="Basic residues" evidence="3">
    <location>
        <begin position="216"/>
        <end position="231"/>
    </location>
</feature>
<evidence type="ECO:0000256" key="1">
    <source>
        <dbReference type="ARBA" id="ARBA00022884"/>
    </source>
</evidence>
<name>A0A165QUT5_9APHY</name>
<dbReference type="GO" id="GO:0003729">
    <property type="term" value="F:mRNA binding"/>
    <property type="evidence" value="ECO:0007669"/>
    <property type="project" value="TreeGrafter"/>
</dbReference>
<dbReference type="PANTHER" id="PTHR19965">
    <property type="entry name" value="RNA AND EXPORT FACTOR BINDING PROTEIN"/>
    <property type="match status" value="1"/>
</dbReference>
<keyword evidence="1 2" id="KW-0694">RNA-binding</keyword>
<dbReference type="SUPFAM" id="SSF54928">
    <property type="entry name" value="RNA-binding domain, RBD"/>
    <property type="match status" value="1"/>
</dbReference>
<feature type="compositionally biased region" description="Low complexity" evidence="3">
    <location>
        <begin position="168"/>
        <end position="178"/>
    </location>
</feature>
<sequence length="254" mass="27005">MQAHPPAARLHTYHSSKKQLLGNQVRAPPAWRNAPGSLPIGKKAGLATAVTKGSKILLSQLPIDVAENEVEILFAKTVGPVKDTFIVYNSQGNSKGMAVVTFARPGDAAVARQKYNGKIVDGSESTNGDACSGRPIKIETIRDDDETPSSAPVPGQKPLSLLDRIAGAPQSAPKAPAAQRIPAKGPTQPKVTKATPNALKTTAAQRPIFAANAKARLRTKKGPKRIQKQQQRKVVTAEQLDQEMEDYRASADAA</sequence>
<keyword evidence="6" id="KW-1185">Reference proteome</keyword>
<dbReference type="OrthoDB" id="346839at2759"/>
<evidence type="ECO:0000256" key="3">
    <source>
        <dbReference type="SAM" id="MobiDB-lite"/>
    </source>
</evidence>
<evidence type="ECO:0000259" key="4">
    <source>
        <dbReference type="PROSITE" id="PS50102"/>
    </source>
</evidence>
<dbReference type="AlphaFoldDB" id="A0A165QUT5"/>
<dbReference type="Proteomes" id="UP000076727">
    <property type="component" value="Unassembled WGS sequence"/>
</dbReference>